<evidence type="ECO:0000313" key="1">
    <source>
        <dbReference type="EMBL" id="KAK5044462.1"/>
    </source>
</evidence>
<dbReference type="GeneID" id="89978898"/>
<dbReference type="InterPro" id="IPR021833">
    <property type="entry name" value="DUF3425"/>
</dbReference>
<reference evidence="1 2" key="1">
    <citation type="submission" date="2023-08" db="EMBL/GenBank/DDBJ databases">
        <title>Black Yeasts Isolated from many extreme environments.</title>
        <authorList>
            <person name="Coleine C."/>
            <person name="Stajich J.E."/>
            <person name="Selbmann L."/>
        </authorList>
    </citation>
    <scope>NUCLEOTIDE SEQUENCE [LARGE SCALE GENOMIC DNA]</scope>
    <source>
        <strain evidence="1 2">CCFEE 5792</strain>
    </source>
</reference>
<dbReference type="AlphaFoldDB" id="A0AAV9MS70"/>
<dbReference type="Proteomes" id="UP001358417">
    <property type="component" value="Unassembled WGS sequence"/>
</dbReference>
<dbReference type="EMBL" id="JAVRRD010000049">
    <property type="protein sequence ID" value="KAK5044462.1"/>
    <property type="molecule type" value="Genomic_DNA"/>
</dbReference>
<comment type="caution">
    <text evidence="1">The sequence shown here is derived from an EMBL/GenBank/DDBJ whole genome shotgun (WGS) entry which is preliminary data.</text>
</comment>
<sequence>MATAKGIPIPSPTFAPVLRPSLSTEALVAASRGGASAHCQLHFQVEDHRHSLYDESGSTDLDAMTNAPVPVDDDLAAFMAESAVMLVNGNPQDHDILTDAENLQSQDPQLEMVQSIPDEHFKHPAGSRTMSLEALYNLHLGSPLSLFAGNGFNLDLWLQTNNIYNRIFAVSPRDASEARISDRGVIFKAFELGWDFLSHKEQNNPVIQILRCYDNLVSKCLDRVNRLAIAYKNHLLIQYFLNQDFRVLERMPAWQRPGGTKRDKKYPILIDFFAWPGLRETLIRGSLRLDGSKFSAAYMRDFRFSWPFSLEDTYEYFPATDTYVASPLFERYHRDLKFWTMEESFFLEFPEFTGAMSASNSRPPSDSLGGASAFETTWLPTLTT</sequence>
<protein>
    <submittedName>
        <fullName evidence="1">Uncharacterized protein</fullName>
    </submittedName>
</protein>
<dbReference type="Pfam" id="PF11905">
    <property type="entry name" value="DUF3425"/>
    <property type="match status" value="1"/>
</dbReference>
<organism evidence="1 2">
    <name type="scientific">Exophiala bonariae</name>
    <dbReference type="NCBI Taxonomy" id="1690606"/>
    <lineage>
        <taxon>Eukaryota</taxon>
        <taxon>Fungi</taxon>
        <taxon>Dikarya</taxon>
        <taxon>Ascomycota</taxon>
        <taxon>Pezizomycotina</taxon>
        <taxon>Eurotiomycetes</taxon>
        <taxon>Chaetothyriomycetidae</taxon>
        <taxon>Chaetothyriales</taxon>
        <taxon>Herpotrichiellaceae</taxon>
        <taxon>Exophiala</taxon>
    </lineage>
</organism>
<accession>A0AAV9MS70</accession>
<evidence type="ECO:0000313" key="2">
    <source>
        <dbReference type="Proteomes" id="UP001358417"/>
    </source>
</evidence>
<proteinExistence type="predicted"/>
<dbReference type="RefSeq" id="XP_064700123.1">
    <property type="nucleotide sequence ID" value="XM_064854277.1"/>
</dbReference>
<name>A0AAV9MS70_9EURO</name>
<keyword evidence="2" id="KW-1185">Reference proteome</keyword>
<gene>
    <name evidence="1" type="ORF">LTR84_010743</name>
</gene>
<dbReference type="PANTHER" id="PTHR37012:SF7">
    <property type="entry name" value="B-ZIP TRANSCRIPTION FACTOR (EUROFUNG)-RELATED"/>
    <property type="match status" value="1"/>
</dbReference>
<dbReference type="PANTHER" id="PTHR37012">
    <property type="entry name" value="B-ZIP TRANSCRIPTION FACTOR (EUROFUNG)-RELATED"/>
    <property type="match status" value="1"/>
</dbReference>